<dbReference type="Pfam" id="PF00990">
    <property type="entry name" value="GGDEF"/>
    <property type="match status" value="1"/>
</dbReference>
<dbReference type="RefSeq" id="WP_272458675.1">
    <property type="nucleotide sequence ID" value="NZ_JAGTJJ010000008.1"/>
</dbReference>
<feature type="region of interest" description="Disordered" evidence="2">
    <location>
        <begin position="1"/>
        <end position="20"/>
    </location>
</feature>
<keyword evidence="5" id="KW-1185">Reference proteome</keyword>
<proteinExistence type="predicted"/>
<dbReference type="PROSITE" id="PS50110">
    <property type="entry name" value="RESPONSE_REGULATORY"/>
    <property type="match status" value="1"/>
</dbReference>
<organism evidence="4 5">
    <name type="scientific">Polyangium jinanense</name>
    <dbReference type="NCBI Taxonomy" id="2829994"/>
    <lineage>
        <taxon>Bacteria</taxon>
        <taxon>Pseudomonadati</taxon>
        <taxon>Myxococcota</taxon>
        <taxon>Polyangia</taxon>
        <taxon>Polyangiales</taxon>
        <taxon>Polyangiaceae</taxon>
        <taxon>Polyangium</taxon>
    </lineage>
</organism>
<dbReference type="SUPFAM" id="SSF55073">
    <property type="entry name" value="Nucleotide cyclase"/>
    <property type="match status" value="1"/>
</dbReference>
<evidence type="ECO:0000259" key="3">
    <source>
        <dbReference type="PROSITE" id="PS50110"/>
    </source>
</evidence>
<name>A0A9X3X4P6_9BACT</name>
<evidence type="ECO:0000313" key="4">
    <source>
        <dbReference type="EMBL" id="MDC3982485.1"/>
    </source>
</evidence>
<reference evidence="4 5" key="1">
    <citation type="submission" date="2021-04" db="EMBL/GenBank/DDBJ databases">
        <title>Genome analysis of Polyangium sp.</title>
        <authorList>
            <person name="Li Y."/>
            <person name="Wang J."/>
        </authorList>
    </citation>
    <scope>NUCLEOTIDE SEQUENCE [LARGE SCALE GENOMIC DNA]</scope>
    <source>
        <strain evidence="4 5">SDU14</strain>
    </source>
</reference>
<comment type="caution">
    <text evidence="4">The sequence shown here is derived from an EMBL/GenBank/DDBJ whole genome shotgun (WGS) entry which is preliminary data.</text>
</comment>
<dbReference type="Proteomes" id="UP001151081">
    <property type="component" value="Unassembled WGS sequence"/>
</dbReference>
<dbReference type="InterPro" id="IPR000160">
    <property type="entry name" value="GGDEF_dom"/>
</dbReference>
<protein>
    <submittedName>
        <fullName evidence="4">Response regulator</fullName>
    </submittedName>
</protein>
<dbReference type="SUPFAM" id="SSF52172">
    <property type="entry name" value="CheY-like"/>
    <property type="match status" value="1"/>
</dbReference>
<evidence type="ECO:0000256" key="1">
    <source>
        <dbReference type="PROSITE-ProRule" id="PRU00169"/>
    </source>
</evidence>
<dbReference type="InterPro" id="IPR029787">
    <property type="entry name" value="Nucleotide_cyclase"/>
</dbReference>
<evidence type="ECO:0000256" key="2">
    <source>
        <dbReference type="SAM" id="MobiDB-lite"/>
    </source>
</evidence>
<dbReference type="InterPro" id="IPR001789">
    <property type="entry name" value="Sig_transdc_resp-reg_receiver"/>
</dbReference>
<evidence type="ECO:0000313" key="5">
    <source>
        <dbReference type="Proteomes" id="UP001151081"/>
    </source>
</evidence>
<dbReference type="EMBL" id="JAGTJJ010000008">
    <property type="protein sequence ID" value="MDC3982485.1"/>
    <property type="molecule type" value="Genomic_DNA"/>
</dbReference>
<dbReference type="InterPro" id="IPR011006">
    <property type="entry name" value="CheY-like_superfamily"/>
</dbReference>
<accession>A0A9X3X4P6</accession>
<feature type="domain" description="Response regulatory" evidence="3">
    <location>
        <begin position="31"/>
        <end position="143"/>
    </location>
</feature>
<gene>
    <name evidence="4" type="ORF">KEG57_18360</name>
</gene>
<dbReference type="AlphaFoldDB" id="A0A9X3X4P6"/>
<dbReference type="InterPro" id="IPR043128">
    <property type="entry name" value="Rev_trsase/Diguanyl_cyclase"/>
</dbReference>
<dbReference type="Gene3D" id="3.40.50.2300">
    <property type="match status" value="1"/>
</dbReference>
<comment type="caution">
    <text evidence="1">Lacks conserved residue(s) required for the propagation of feature annotation.</text>
</comment>
<dbReference type="Pfam" id="PF00072">
    <property type="entry name" value="Response_reg"/>
    <property type="match status" value="1"/>
</dbReference>
<dbReference type="GO" id="GO:0000160">
    <property type="term" value="P:phosphorelay signal transduction system"/>
    <property type="evidence" value="ECO:0007669"/>
    <property type="project" value="InterPro"/>
</dbReference>
<sequence>MGRVEAMMNSMPPIPASRRRPLDRAGAPALTVLCIAQDAPVRELLPRVLRFDKVLVTADFSEAFMMATAEAPDIAFVELGIGDGAGLSLVHHLKALVPDISVVTLATKKNLDAAASAVSLGATGLLLMPLSGDDVLSSVWGIKQRLVERAERDRLERAAAVSARATGWIARIAEIAEAPDRTSAARELVEILIEVTGAKGAAVYLASDTVPQELVLGAASPGLDKAPEVGTEKHILDTFATPRRLLAVPLGSRNVAAGYVLLDEDKPRVPAEQGADPPIDGIIRLLANVAATAIAMLAERERAARGGAAIKDPTSSAYSFAYYVDVAGREIGRARRYNRRFAIVTMVYEPIPGQPALSPTEYADRLLAAVHDTDVLARVDENEFHLLLPETSGLGAHSVRRRIARLGTGEKSASSRALLVGAAAFPHDGQDLGKLLRVARLRAEASKTSVVHRLDPESTTVPDLLEMLIWETVNAAPARQTSAVRPIELGTAEAQALAQSVVADAQRGGAATIVVTNHADLCLGAAVRSALGHEADKIALHALDLRAVPGCERIEALAVIAEHGAYALVARNDDGVLRGAHAADPLLADVLAERLGRAAGVRLIG</sequence>
<dbReference type="Gene3D" id="3.30.70.270">
    <property type="match status" value="1"/>
</dbReference>